<keyword evidence="2" id="KW-0238">DNA-binding</keyword>
<dbReference type="RefSeq" id="WP_141968916.1">
    <property type="nucleotide sequence ID" value="NZ_VFPO01000001.1"/>
</dbReference>
<dbReference type="Pfam" id="PF12833">
    <property type="entry name" value="HTH_18"/>
    <property type="match status" value="1"/>
</dbReference>
<evidence type="ECO:0000259" key="4">
    <source>
        <dbReference type="PROSITE" id="PS01124"/>
    </source>
</evidence>
<dbReference type="SMART" id="SM00342">
    <property type="entry name" value="HTH_ARAC"/>
    <property type="match status" value="1"/>
</dbReference>
<comment type="caution">
    <text evidence="5">The sequence shown here is derived from an EMBL/GenBank/DDBJ whole genome shotgun (WGS) entry which is preliminary data.</text>
</comment>
<name>A0A543IES6_9ACTN</name>
<sequence length="289" mass="31328">MSDRPVEFSDLGGWLKARARPHPALRPFLRFYDGYRETRTVPSRTRTLPARTLVVIINFGPPLHLVVPGSPGRDYGSFVAGMHDGHGMYVSPGGQRGIQLDVTPLGAYTLFGVPPARLTNAAAELPDLLGRDGRTLVERLAAAPSWNERFALLDGFLLRRLETGPAPDPEVARAWRLLNGDVTMTVADLAADVGWSRKHLTNRFREQAGLPPKVMARVLRFQRAVDLLTGGAALADAASAAGYYDQAHLNREVRALAGCTPTELVGGLLEHRPRPLAGELAGEPEPVLA</sequence>
<dbReference type="Gene3D" id="1.10.10.60">
    <property type="entry name" value="Homeodomain-like"/>
    <property type="match status" value="1"/>
</dbReference>
<evidence type="ECO:0000313" key="5">
    <source>
        <dbReference type="EMBL" id="TQM69071.1"/>
    </source>
</evidence>
<proteinExistence type="predicted"/>
<dbReference type="OrthoDB" id="2559672at2"/>
<organism evidence="5 6">
    <name type="scientific">Actinomadura hallensis</name>
    <dbReference type="NCBI Taxonomy" id="337895"/>
    <lineage>
        <taxon>Bacteria</taxon>
        <taxon>Bacillati</taxon>
        <taxon>Actinomycetota</taxon>
        <taxon>Actinomycetes</taxon>
        <taxon>Streptosporangiales</taxon>
        <taxon>Thermomonosporaceae</taxon>
        <taxon>Actinomadura</taxon>
    </lineage>
</organism>
<dbReference type="InterPro" id="IPR018060">
    <property type="entry name" value="HTH_AraC"/>
</dbReference>
<dbReference type="InterPro" id="IPR050204">
    <property type="entry name" value="AraC_XylS_family_regulators"/>
</dbReference>
<dbReference type="AlphaFoldDB" id="A0A543IES6"/>
<dbReference type="PANTHER" id="PTHR46796">
    <property type="entry name" value="HTH-TYPE TRANSCRIPTIONAL ACTIVATOR RHAS-RELATED"/>
    <property type="match status" value="1"/>
</dbReference>
<feature type="domain" description="HTH araC/xylS-type" evidence="4">
    <location>
        <begin position="170"/>
        <end position="267"/>
    </location>
</feature>
<dbReference type="PROSITE" id="PS01124">
    <property type="entry name" value="HTH_ARAC_FAMILY_2"/>
    <property type="match status" value="1"/>
</dbReference>
<dbReference type="GO" id="GO:0043565">
    <property type="term" value="F:sequence-specific DNA binding"/>
    <property type="evidence" value="ECO:0007669"/>
    <property type="project" value="InterPro"/>
</dbReference>
<keyword evidence="3" id="KW-0804">Transcription</keyword>
<keyword evidence="1" id="KW-0805">Transcription regulation</keyword>
<evidence type="ECO:0000256" key="2">
    <source>
        <dbReference type="ARBA" id="ARBA00023125"/>
    </source>
</evidence>
<evidence type="ECO:0000313" key="6">
    <source>
        <dbReference type="Proteomes" id="UP000316706"/>
    </source>
</evidence>
<evidence type="ECO:0000256" key="1">
    <source>
        <dbReference type="ARBA" id="ARBA00023015"/>
    </source>
</evidence>
<dbReference type="EMBL" id="VFPO01000001">
    <property type="protein sequence ID" value="TQM69071.1"/>
    <property type="molecule type" value="Genomic_DNA"/>
</dbReference>
<accession>A0A543IES6</accession>
<dbReference type="GO" id="GO:0003700">
    <property type="term" value="F:DNA-binding transcription factor activity"/>
    <property type="evidence" value="ECO:0007669"/>
    <property type="project" value="InterPro"/>
</dbReference>
<reference evidence="5 6" key="1">
    <citation type="submission" date="2019-06" db="EMBL/GenBank/DDBJ databases">
        <title>Sequencing the genomes of 1000 actinobacteria strains.</title>
        <authorList>
            <person name="Klenk H.-P."/>
        </authorList>
    </citation>
    <scope>NUCLEOTIDE SEQUENCE [LARGE SCALE GENOMIC DNA]</scope>
    <source>
        <strain evidence="5 6">DSM 45043</strain>
    </source>
</reference>
<evidence type="ECO:0000256" key="3">
    <source>
        <dbReference type="ARBA" id="ARBA00023163"/>
    </source>
</evidence>
<dbReference type="PANTHER" id="PTHR46796:SF15">
    <property type="entry name" value="BLL1074 PROTEIN"/>
    <property type="match status" value="1"/>
</dbReference>
<keyword evidence="6" id="KW-1185">Reference proteome</keyword>
<protein>
    <submittedName>
        <fullName evidence="5">AraC family transcriptional regulator</fullName>
    </submittedName>
</protein>
<dbReference type="Proteomes" id="UP000316706">
    <property type="component" value="Unassembled WGS sequence"/>
</dbReference>
<gene>
    <name evidence="5" type="ORF">FHX41_2753</name>
</gene>